<evidence type="ECO:0000256" key="1">
    <source>
        <dbReference type="SAM" id="MobiDB-lite"/>
    </source>
</evidence>
<feature type="compositionally biased region" description="Low complexity" evidence="1">
    <location>
        <begin position="221"/>
        <end position="232"/>
    </location>
</feature>
<proteinExistence type="predicted"/>
<feature type="region of interest" description="Disordered" evidence="1">
    <location>
        <begin position="268"/>
        <end position="305"/>
    </location>
</feature>
<gene>
    <name evidence="2" type="ORF">CM83_795</name>
</gene>
<feature type="region of interest" description="Disordered" evidence="1">
    <location>
        <begin position="123"/>
        <end position="232"/>
    </location>
</feature>
<feature type="compositionally biased region" description="Polar residues" evidence="1">
    <location>
        <begin position="207"/>
        <end position="220"/>
    </location>
</feature>
<protein>
    <submittedName>
        <fullName evidence="2">Uncharacterized protein</fullName>
    </submittedName>
</protein>
<name>A0A0A9XYT8_LYGHE</name>
<feature type="compositionally biased region" description="Polar residues" evidence="1">
    <location>
        <begin position="272"/>
        <end position="283"/>
    </location>
</feature>
<evidence type="ECO:0000313" key="2">
    <source>
        <dbReference type="EMBL" id="JAG24536.1"/>
    </source>
</evidence>
<sequence length="305" mass="33478">MERKQRQIQRQIHTMKSYKQLLFQLLRKSILLEKRVDDSTARTLPLPISMASPPAVSHTHNDAPVNTVAPTASYVQANPDTRWDSPAAVAGHPPQHAVETVVSCESATPAASPAPTIATPATVPTQVAQSTKVPAPQQHHPVHQSRTLSNSSTASTSGAVTPTTTTAPHPHGEHGHRSSETDTHARASGFPYPSHSSSVYGEYERIPTNSNSDGNTVTEWNSEYPNNPASAPPSAVMGLWNVRDGGEPREWDGGRKWERYRDRQYDRVGEYSRSSGTSTTNIRGNRGYDTYYDVSSSYQQQQQQQ</sequence>
<reference evidence="2" key="2">
    <citation type="submission" date="2014-07" db="EMBL/GenBank/DDBJ databases">
        <authorList>
            <person name="Hull J."/>
        </authorList>
    </citation>
    <scope>NUCLEOTIDE SEQUENCE</scope>
</reference>
<dbReference type="EMBL" id="GBHO01019068">
    <property type="protein sequence ID" value="JAG24536.1"/>
    <property type="molecule type" value="Transcribed_RNA"/>
</dbReference>
<accession>A0A0A9XYT8</accession>
<feature type="compositionally biased region" description="Basic and acidic residues" evidence="1">
    <location>
        <begin position="170"/>
        <end position="185"/>
    </location>
</feature>
<feature type="compositionally biased region" description="Low complexity" evidence="1">
    <location>
        <begin position="145"/>
        <end position="167"/>
    </location>
</feature>
<reference evidence="2" key="1">
    <citation type="journal article" date="2014" name="PLoS ONE">
        <title>Transcriptome-Based Identification of ABC Transporters in the Western Tarnished Plant Bug Lygus hesperus.</title>
        <authorList>
            <person name="Hull J.J."/>
            <person name="Chaney K."/>
            <person name="Geib S.M."/>
            <person name="Fabrick J.A."/>
            <person name="Brent C.S."/>
            <person name="Walsh D."/>
            <person name="Lavine L.C."/>
        </authorList>
    </citation>
    <scope>NUCLEOTIDE SEQUENCE</scope>
</reference>
<feature type="non-terminal residue" evidence="2">
    <location>
        <position position="305"/>
    </location>
</feature>
<organism evidence="2">
    <name type="scientific">Lygus hesperus</name>
    <name type="common">Western plant bug</name>
    <dbReference type="NCBI Taxonomy" id="30085"/>
    <lineage>
        <taxon>Eukaryota</taxon>
        <taxon>Metazoa</taxon>
        <taxon>Ecdysozoa</taxon>
        <taxon>Arthropoda</taxon>
        <taxon>Hexapoda</taxon>
        <taxon>Insecta</taxon>
        <taxon>Pterygota</taxon>
        <taxon>Neoptera</taxon>
        <taxon>Paraneoptera</taxon>
        <taxon>Hemiptera</taxon>
        <taxon>Heteroptera</taxon>
        <taxon>Panheteroptera</taxon>
        <taxon>Cimicomorpha</taxon>
        <taxon>Miridae</taxon>
        <taxon>Mirini</taxon>
        <taxon>Lygus</taxon>
    </lineage>
</organism>
<dbReference type="AlphaFoldDB" id="A0A0A9XYT8"/>